<dbReference type="SUPFAM" id="SSF49363">
    <property type="entry name" value="Purple acid phosphatase, N-terminal domain"/>
    <property type="match status" value="1"/>
</dbReference>
<dbReference type="Proteomes" id="UP000886520">
    <property type="component" value="Chromosome 2"/>
</dbReference>
<comment type="subunit">
    <text evidence="3">Homodimer.</text>
</comment>
<dbReference type="Pfam" id="PF17808">
    <property type="entry name" value="fn3_PAP"/>
    <property type="match status" value="1"/>
</dbReference>
<dbReference type="Gene3D" id="3.60.21.10">
    <property type="match status" value="1"/>
</dbReference>
<evidence type="ECO:0000256" key="2">
    <source>
        <dbReference type="ARBA" id="ARBA00008723"/>
    </source>
</evidence>
<comment type="subcellular location">
    <subcellularLocation>
        <location evidence="1">Secreted</location>
    </subcellularLocation>
</comment>
<evidence type="ECO:0000256" key="5">
    <source>
        <dbReference type="ARBA" id="ARBA00022729"/>
    </source>
</evidence>
<dbReference type="SUPFAM" id="SSF56300">
    <property type="entry name" value="Metallo-dependent phosphatases"/>
    <property type="match status" value="1"/>
</dbReference>
<evidence type="ECO:0000259" key="9">
    <source>
        <dbReference type="Pfam" id="PF14008"/>
    </source>
</evidence>
<dbReference type="Pfam" id="PF16656">
    <property type="entry name" value="Pur_ac_phosph_N"/>
    <property type="match status" value="1"/>
</dbReference>
<evidence type="ECO:0000313" key="13">
    <source>
        <dbReference type="Proteomes" id="UP000886520"/>
    </source>
</evidence>
<dbReference type="InterPro" id="IPR015914">
    <property type="entry name" value="PAPs_N"/>
</dbReference>
<evidence type="ECO:0000256" key="3">
    <source>
        <dbReference type="ARBA" id="ARBA00011738"/>
    </source>
</evidence>
<evidence type="ECO:0000259" key="10">
    <source>
        <dbReference type="Pfam" id="PF16656"/>
    </source>
</evidence>
<evidence type="ECO:0000259" key="8">
    <source>
        <dbReference type="Pfam" id="PF00149"/>
    </source>
</evidence>
<sequence length="599" mass="67400">QLSAANVLNREQPLAGISLQQATVNIDPSASISASPTLLGLQGNHAELVTVIFNRSAAASSDWIAVFSPAKFNASLCVESDDLEDAPFFCNAPIKYQFANFTSADYEISGRGMLHLRLINQRADFSFAYFSGGITSPVLLAISEPIRFWNPKAPLYPRLALGRSWNEMVVTWTSGYGIHEAIPIVRWGTEEFKIENHVSAGTLTYERHDMCGPPALTVGWRDPGFTHSSYLSDLWPNVKYYYKVGHKLVNGTYDWSKEQTFKGPPYPGQSSLQRIIVFGDLGKAERDLSNEYSNYQPGSLNTTDRLIEDLANIDAIFHIGDLSYANGYLSQWDQFTELVEPLSSQVPYMVASGNHERDWPNSGSFYKTKDSGGECGAVTETMFYVPSKNRAKFWYSADYGLFHFCIADSEHDWRPGTEQYRFIEECLSGADRRKQPWLIFIAHRVLGYSSSPGYASEGTFAEPFGRDSLQQLWQKYKVDLAFYGHVHNYERTCPVYEGECVSEEKNFFSGRFNATIHLVVGGGGSHLVNFSSPRPDWSVFQDKDFGFVKLTAYNSSGLLLEYKKSSDGKVYDQLWISRRYKDILGCDSLNNCPETTWAT</sequence>
<name>A0A9D4V8A7_ADICA</name>
<organism evidence="12 13">
    <name type="scientific">Adiantum capillus-veneris</name>
    <name type="common">Maidenhair fern</name>
    <dbReference type="NCBI Taxonomy" id="13818"/>
    <lineage>
        <taxon>Eukaryota</taxon>
        <taxon>Viridiplantae</taxon>
        <taxon>Streptophyta</taxon>
        <taxon>Embryophyta</taxon>
        <taxon>Tracheophyta</taxon>
        <taxon>Polypodiopsida</taxon>
        <taxon>Polypodiidae</taxon>
        <taxon>Polypodiales</taxon>
        <taxon>Pteridineae</taxon>
        <taxon>Pteridaceae</taxon>
        <taxon>Vittarioideae</taxon>
        <taxon>Adiantum</taxon>
    </lineage>
</organism>
<dbReference type="Gene3D" id="2.60.40.380">
    <property type="entry name" value="Purple acid phosphatase-like, N-terminal"/>
    <property type="match status" value="1"/>
</dbReference>
<dbReference type="OrthoDB" id="45007at2759"/>
<dbReference type="InterPro" id="IPR008963">
    <property type="entry name" value="Purple_acid_Pase-like_N"/>
</dbReference>
<evidence type="ECO:0000259" key="11">
    <source>
        <dbReference type="Pfam" id="PF17808"/>
    </source>
</evidence>
<gene>
    <name evidence="12" type="ORF">GOP47_0001402</name>
</gene>
<comment type="caution">
    <text evidence="12">The sequence shown here is derived from an EMBL/GenBank/DDBJ whole genome shotgun (WGS) entry which is preliminary data.</text>
</comment>
<comment type="catalytic activity">
    <reaction evidence="7">
        <text>a phosphate monoester + H2O = an alcohol + phosphate</text>
        <dbReference type="Rhea" id="RHEA:15017"/>
        <dbReference type="ChEBI" id="CHEBI:15377"/>
        <dbReference type="ChEBI" id="CHEBI:30879"/>
        <dbReference type="ChEBI" id="CHEBI:43474"/>
        <dbReference type="ChEBI" id="CHEBI:67140"/>
        <dbReference type="EC" id="3.1.3.2"/>
    </reaction>
</comment>
<dbReference type="GO" id="GO:0003993">
    <property type="term" value="F:acid phosphatase activity"/>
    <property type="evidence" value="ECO:0007669"/>
    <property type="project" value="UniProtKB-EC"/>
</dbReference>
<dbReference type="InterPro" id="IPR041792">
    <property type="entry name" value="MPP_PAP"/>
</dbReference>
<keyword evidence="13" id="KW-1185">Reference proteome</keyword>
<protein>
    <recommendedName>
        <fullName evidence="7">Purple acid phosphatase</fullName>
        <ecNumber evidence="7">3.1.3.2</ecNumber>
    </recommendedName>
</protein>
<dbReference type="GO" id="GO:0005576">
    <property type="term" value="C:extracellular region"/>
    <property type="evidence" value="ECO:0007669"/>
    <property type="project" value="UniProtKB-SubCell"/>
</dbReference>
<comment type="similarity">
    <text evidence="2 7">Belongs to the metallophosphoesterase superfamily. Purple acid phosphatase family.</text>
</comment>
<dbReference type="PANTHER" id="PTHR45778:SF6">
    <property type="entry name" value="INACTIVE PURPLE ACID PHOSPHATASE 24-RELATED"/>
    <property type="match status" value="1"/>
</dbReference>
<evidence type="ECO:0000256" key="4">
    <source>
        <dbReference type="ARBA" id="ARBA00022525"/>
    </source>
</evidence>
<evidence type="ECO:0000256" key="6">
    <source>
        <dbReference type="ARBA" id="ARBA00023180"/>
    </source>
</evidence>
<dbReference type="Pfam" id="PF00149">
    <property type="entry name" value="Metallophos"/>
    <property type="match status" value="1"/>
</dbReference>
<dbReference type="InterPro" id="IPR040974">
    <property type="entry name" value="Fn3_PAP"/>
</dbReference>
<evidence type="ECO:0000256" key="1">
    <source>
        <dbReference type="ARBA" id="ARBA00004613"/>
    </source>
</evidence>
<feature type="domain" description="Purple acid phosphatase Fn3-like" evidence="11">
    <location>
        <begin position="32"/>
        <end position="150"/>
    </location>
</feature>
<proteinExistence type="inferred from homology"/>
<keyword evidence="4" id="KW-0964">Secreted</keyword>
<reference evidence="12" key="1">
    <citation type="submission" date="2021-01" db="EMBL/GenBank/DDBJ databases">
        <title>Adiantum capillus-veneris genome.</title>
        <authorList>
            <person name="Fang Y."/>
            <person name="Liao Q."/>
        </authorList>
    </citation>
    <scope>NUCLEOTIDE SEQUENCE</scope>
    <source>
        <strain evidence="12">H3</strain>
        <tissue evidence="12">Leaf</tissue>
    </source>
</reference>
<dbReference type="InterPro" id="IPR029052">
    <property type="entry name" value="Metallo-depent_PP-like"/>
</dbReference>
<evidence type="ECO:0000313" key="12">
    <source>
        <dbReference type="EMBL" id="KAI5081659.1"/>
    </source>
</evidence>
<keyword evidence="7" id="KW-0378">Hydrolase</keyword>
<feature type="domain" description="Calcineurin-like phosphoesterase" evidence="8">
    <location>
        <begin position="274"/>
        <end position="489"/>
    </location>
</feature>
<dbReference type="GO" id="GO:0046872">
    <property type="term" value="F:metal ion binding"/>
    <property type="evidence" value="ECO:0007669"/>
    <property type="project" value="InterPro"/>
</dbReference>
<accession>A0A9D4V8A7</accession>
<dbReference type="AlphaFoldDB" id="A0A9D4V8A7"/>
<dbReference type="InterPro" id="IPR004843">
    <property type="entry name" value="Calcineurin-like_PHP"/>
</dbReference>
<feature type="domain" description="Purple acid phosphatase C-terminal" evidence="9">
    <location>
        <begin position="514"/>
        <end position="573"/>
    </location>
</feature>
<dbReference type="Pfam" id="PF14008">
    <property type="entry name" value="Metallophos_C"/>
    <property type="match status" value="1"/>
</dbReference>
<dbReference type="InterPro" id="IPR025733">
    <property type="entry name" value="PAPs_C"/>
</dbReference>
<dbReference type="CDD" id="cd00839">
    <property type="entry name" value="MPP_PAPs"/>
    <property type="match status" value="1"/>
</dbReference>
<keyword evidence="6" id="KW-0325">Glycoprotein</keyword>
<dbReference type="PANTHER" id="PTHR45778">
    <property type="entry name" value="PURPLE ACID PHOSPHATASE-RELATED"/>
    <property type="match status" value="1"/>
</dbReference>
<dbReference type="EC" id="3.1.3.2" evidence="7"/>
<evidence type="ECO:0000256" key="7">
    <source>
        <dbReference type="RuleBase" id="RU361203"/>
    </source>
</evidence>
<dbReference type="EMBL" id="JABFUD020000003">
    <property type="protein sequence ID" value="KAI5081659.1"/>
    <property type="molecule type" value="Genomic_DNA"/>
</dbReference>
<feature type="domain" description="Purple acid phosphatase N-terminal" evidence="10">
    <location>
        <begin position="157"/>
        <end position="262"/>
    </location>
</feature>
<feature type="non-terminal residue" evidence="12">
    <location>
        <position position="599"/>
    </location>
</feature>
<keyword evidence="5" id="KW-0732">Signal</keyword>